<evidence type="ECO:0000313" key="2">
    <source>
        <dbReference type="EMBL" id="SDJ97016.1"/>
    </source>
</evidence>
<evidence type="ECO:0008006" key="4">
    <source>
        <dbReference type="Google" id="ProtNLM"/>
    </source>
</evidence>
<dbReference type="AlphaFoldDB" id="A0A1G8Y2K0"/>
<feature type="region of interest" description="Disordered" evidence="1">
    <location>
        <begin position="163"/>
        <end position="190"/>
    </location>
</feature>
<sequence length="190" mass="20879">MSVMQAQDHSSDGVTERRVTAEREDAFVVFHIGMRINALWKIHRWLPMLLVAPRMVRELVADPGSGLLGSRTVIGPGIRNIGFVQYWESFGALEAYARDGDRLHRPAWQAYYGDGTGTDASVGIWHETYLVDADEYETVYNHMPAHGLAACDGTEIVSATERRTTAAGRLGRPGETDTPADASESSRSGD</sequence>
<keyword evidence="3" id="KW-1185">Reference proteome</keyword>
<dbReference type="Pfam" id="PF13826">
    <property type="entry name" value="Monooxy_af470-like"/>
    <property type="match status" value="1"/>
</dbReference>
<name>A0A1G8Y2K0_9EURY</name>
<dbReference type="EMBL" id="FNFE01000002">
    <property type="protein sequence ID" value="SDJ97016.1"/>
    <property type="molecule type" value="Genomic_DNA"/>
</dbReference>
<accession>A0A1G8Y2K0</accession>
<proteinExistence type="predicted"/>
<gene>
    <name evidence="2" type="ORF">SAMN04515672_2000</name>
</gene>
<reference evidence="3" key="1">
    <citation type="submission" date="2016-10" db="EMBL/GenBank/DDBJ databases">
        <authorList>
            <person name="Varghese N."/>
            <person name="Submissions S."/>
        </authorList>
    </citation>
    <scope>NUCLEOTIDE SEQUENCE [LARGE SCALE GENOMIC DNA]</scope>
    <source>
        <strain evidence="3">B4,CECT 8067,JCM 17497</strain>
    </source>
</reference>
<evidence type="ECO:0000313" key="3">
    <source>
        <dbReference type="Proteomes" id="UP000198882"/>
    </source>
</evidence>
<dbReference type="Proteomes" id="UP000198882">
    <property type="component" value="Unassembled WGS sequence"/>
</dbReference>
<organism evidence="2 3">
    <name type="scientific">Natronorubrum texcoconense</name>
    <dbReference type="NCBI Taxonomy" id="1095776"/>
    <lineage>
        <taxon>Archaea</taxon>
        <taxon>Methanobacteriati</taxon>
        <taxon>Methanobacteriota</taxon>
        <taxon>Stenosarchaea group</taxon>
        <taxon>Halobacteria</taxon>
        <taxon>Halobacteriales</taxon>
        <taxon>Natrialbaceae</taxon>
        <taxon>Natronorubrum</taxon>
    </lineage>
</organism>
<dbReference type="InterPro" id="IPR025444">
    <property type="entry name" value="Monooxy_af470"/>
</dbReference>
<protein>
    <recommendedName>
        <fullName evidence="4">DUF4188 domain-containing protein</fullName>
    </recommendedName>
</protein>
<evidence type="ECO:0000256" key="1">
    <source>
        <dbReference type="SAM" id="MobiDB-lite"/>
    </source>
</evidence>